<protein>
    <submittedName>
        <fullName evidence="1">WbqC family protein</fullName>
    </submittedName>
</protein>
<gene>
    <name evidence="1" type="ORF">I7X13_06200</name>
</gene>
<proteinExistence type="predicted"/>
<organism evidence="1 2">
    <name type="scientific">Hymenobacter negativus</name>
    <dbReference type="NCBI Taxonomy" id="2795026"/>
    <lineage>
        <taxon>Bacteria</taxon>
        <taxon>Pseudomonadati</taxon>
        <taxon>Bacteroidota</taxon>
        <taxon>Cytophagia</taxon>
        <taxon>Cytophagales</taxon>
        <taxon>Hymenobacteraceae</taxon>
        <taxon>Hymenobacter</taxon>
    </lineage>
</organism>
<reference evidence="1 2" key="1">
    <citation type="submission" date="2020-12" db="EMBL/GenBank/DDBJ databases">
        <title>Hymenobacter sp.</title>
        <authorList>
            <person name="Kim M.K."/>
        </authorList>
    </citation>
    <scope>NUCLEOTIDE SEQUENCE [LARGE SCALE GENOMIC DNA]</scope>
    <source>
        <strain evidence="1 2">BT442</strain>
    </source>
</reference>
<dbReference type="EMBL" id="JAEDAE010000002">
    <property type="protein sequence ID" value="MBH8557630.1"/>
    <property type="molecule type" value="Genomic_DNA"/>
</dbReference>
<sequence>MVNMVDEFILYDDMQYTTRDWRNRNKIKTPTGTSWLVIPVRHDSRDQKINESVVSEAKWAIKHWRSIAQTYAKAPFFKQYKDELEAIYLNPGSDYLSLINHRFIQFVCKELGINTKISWSSDYTLVPGKTERLVQLVLDAGGTEYLSGPAAQDYIVPSVFADAGVKLEWMDYSGYPEYQQLGPAPFEHGVTALDLLFNTGSEAPRFMKSFASSDNPA</sequence>
<dbReference type="Proteomes" id="UP000625631">
    <property type="component" value="Unassembled WGS sequence"/>
</dbReference>
<name>A0ABS0Q4N3_9BACT</name>
<evidence type="ECO:0000313" key="2">
    <source>
        <dbReference type="Proteomes" id="UP000625631"/>
    </source>
</evidence>
<comment type="caution">
    <text evidence="1">The sequence shown here is derived from an EMBL/GenBank/DDBJ whole genome shotgun (WGS) entry which is preliminary data.</text>
</comment>
<dbReference type="InterPro" id="IPR014985">
    <property type="entry name" value="WbqC"/>
</dbReference>
<evidence type="ECO:0000313" key="1">
    <source>
        <dbReference type="EMBL" id="MBH8557630.1"/>
    </source>
</evidence>
<accession>A0ABS0Q4N3</accession>
<keyword evidence="2" id="KW-1185">Reference proteome</keyword>
<dbReference type="Pfam" id="PF08889">
    <property type="entry name" value="WbqC"/>
    <property type="match status" value="1"/>
</dbReference>